<accession>A0A914YBX8</accession>
<keyword evidence="1" id="KW-1185">Reference proteome</keyword>
<dbReference type="WBParaSite" id="PSU_v2.g16933.t1">
    <property type="protein sequence ID" value="PSU_v2.g16933.t1"/>
    <property type="gene ID" value="PSU_v2.g16933"/>
</dbReference>
<organism evidence="1 2">
    <name type="scientific">Panagrolaimus superbus</name>
    <dbReference type="NCBI Taxonomy" id="310955"/>
    <lineage>
        <taxon>Eukaryota</taxon>
        <taxon>Metazoa</taxon>
        <taxon>Ecdysozoa</taxon>
        <taxon>Nematoda</taxon>
        <taxon>Chromadorea</taxon>
        <taxon>Rhabditida</taxon>
        <taxon>Tylenchina</taxon>
        <taxon>Panagrolaimomorpha</taxon>
        <taxon>Panagrolaimoidea</taxon>
        <taxon>Panagrolaimidae</taxon>
        <taxon>Panagrolaimus</taxon>
    </lineage>
</organism>
<evidence type="ECO:0000313" key="1">
    <source>
        <dbReference type="Proteomes" id="UP000887577"/>
    </source>
</evidence>
<name>A0A914YBX8_9BILA</name>
<evidence type="ECO:0000313" key="2">
    <source>
        <dbReference type="WBParaSite" id="PSU_v2.g16933.t1"/>
    </source>
</evidence>
<dbReference type="AlphaFoldDB" id="A0A914YBX8"/>
<protein>
    <submittedName>
        <fullName evidence="2">Uncharacterized protein</fullName>
    </submittedName>
</protein>
<dbReference type="Gene3D" id="1.20.120.330">
    <property type="entry name" value="Nucleotidyltransferases domain 2"/>
    <property type="match status" value="1"/>
</dbReference>
<proteinExistence type="predicted"/>
<dbReference type="Proteomes" id="UP000887577">
    <property type="component" value="Unplaced"/>
</dbReference>
<reference evidence="2" key="1">
    <citation type="submission" date="2022-11" db="UniProtKB">
        <authorList>
            <consortium name="WormBaseParasite"/>
        </authorList>
    </citation>
    <scope>IDENTIFICATION</scope>
</reference>
<sequence length="201" mass="23297">MIFQLTALSPEAQEIVFVDFRKHNASAIFDEMDTENQPIYYTPQTLIARAFVYIRSRDSTQAAEKAWGAALYSVKLLFLSLGIHNSSHRSNKWLAEFAIDTMNVEKRKNMKRLFEKAEFCHEIFCGSSRCSEDILFNLLEDIQDFVEEFRTIVRGDVQTKLDNFIDEKTTFDDGSIRFNAKQGKLAEFGGIVDLHYEYEFS</sequence>